<name>A0A1R1MMW5_9BACT</name>
<evidence type="ECO:0000313" key="4">
    <source>
        <dbReference type="Proteomes" id="UP000187408"/>
    </source>
</evidence>
<sequence length="234" mass="26152">MDAGIMTTIVAGVFGAIGIVIGFIIGKLSSKPAKDYTPVLREFETIVKSLQDKVNRLIDTVSSSTKEILDEQKTNIKVILDEIEKLKVNLEESGLSIKSAETLNDVISELNNLLDASLPSTVFDQQLITKIKDKVDIIRAEVEAIKLSLEENKKKKEESKTQPIDVDKIKEALNMAKEINEEAVKGDLISLMYAFKEDDKKDLLKSIDEIALNSKQLVLILEDLIKLVKEREIK</sequence>
<dbReference type="STRING" id="1914305.BLW93_01310"/>
<accession>A0A1R1MMW5</accession>
<dbReference type="AlphaFoldDB" id="A0A1R1MMW5"/>
<proteinExistence type="predicted"/>
<reference evidence="3 4" key="1">
    <citation type="submission" date="2016-10" db="EMBL/GenBank/DDBJ databases">
        <title>Genome sequence of a sulfur-reducing bacterium Desulfurobacterium indicum K6013.</title>
        <authorList>
            <person name="Cao J."/>
            <person name="Shao Z."/>
            <person name="Alain K."/>
            <person name="Jebbar M."/>
        </authorList>
    </citation>
    <scope>NUCLEOTIDE SEQUENCE [LARGE SCALE GENOMIC DNA]</scope>
    <source>
        <strain evidence="3 4">K6013</strain>
    </source>
</reference>
<dbReference type="Proteomes" id="UP000187408">
    <property type="component" value="Unassembled WGS sequence"/>
</dbReference>
<comment type="caution">
    <text evidence="3">The sequence shown here is derived from an EMBL/GenBank/DDBJ whole genome shotgun (WGS) entry which is preliminary data.</text>
</comment>
<evidence type="ECO:0000256" key="2">
    <source>
        <dbReference type="SAM" id="Phobius"/>
    </source>
</evidence>
<feature type="coiled-coil region" evidence="1">
    <location>
        <begin position="40"/>
        <end position="89"/>
    </location>
</feature>
<dbReference type="OrthoDB" id="14345at2"/>
<feature type="transmembrane region" description="Helical" evidence="2">
    <location>
        <begin position="6"/>
        <end position="26"/>
    </location>
</feature>
<keyword evidence="4" id="KW-1185">Reference proteome</keyword>
<gene>
    <name evidence="3" type="ORF">BLW93_01310</name>
</gene>
<dbReference type="RefSeq" id="WP_076712312.1">
    <property type="nucleotide sequence ID" value="NZ_MOEN01000003.1"/>
</dbReference>
<keyword evidence="2" id="KW-1133">Transmembrane helix</keyword>
<evidence type="ECO:0000313" key="3">
    <source>
        <dbReference type="EMBL" id="OMH41155.1"/>
    </source>
</evidence>
<evidence type="ECO:0000256" key="1">
    <source>
        <dbReference type="SAM" id="Coils"/>
    </source>
</evidence>
<keyword evidence="1" id="KW-0175">Coiled coil</keyword>
<keyword evidence="2" id="KW-0472">Membrane</keyword>
<dbReference type="EMBL" id="MOEN01000003">
    <property type="protein sequence ID" value="OMH41155.1"/>
    <property type="molecule type" value="Genomic_DNA"/>
</dbReference>
<keyword evidence="2" id="KW-0812">Transmembrane</keyword>
<protein>
    <submittedName>
        <fullName evidence="3">Uncharacterized protein</fullName>
    </submittedName>
</protein>
<organism evidence="3 4">
    <name type="scientific">Desulfurobacterium indicum</name>
    <dbReference type="NCBI Taxonomy" id="1914305"/>
    <lineage>
        <taxon>Bacteria</taxon>
        <taxon>Pseudomonadati</taxon>
        <taxon>Aquificota</taxon>
        <taxon>Aquificia</taxon>
        <taxon>Desulfurobacteriales</taxon>
        <taxon>Desulfurobacteriaceae</taxon>
        <taxon>Desulfurobacterium</taxon>
    </lineage>
</organism>